<proteinExistence type="predicted"/>
<feature type="transmembrane region" description="Helical" evidence="6">
    <location>
        <begin position="691"/>
        <end position="716"/>
    </location>
</feature>
<evidence type="ECO:0000313" key="9">
    <source>
        <dbReference type="EMBL" id="QGY44646.1"/>
    </source>
</evidence>
<dbReference type="KEGG" id="mcos:GM418_13520"/>
<gene>
    <name evidence="9" type="ORF">GM418_13520</name>
</gene>
<name>A0A6I6JNU9_9BACT</name>
<sequence length="770" mass="87363">MNTSIKSYFRNFKKHKLIYGITIGGFAISLAVLVMIVSYIIEEKNVDKHFANIDNMYRIKQADGNAQIPKRMYQPILDAAPEIDKMCMLGASSVLYEYNNEKKWAKAVTTSEAFIDVFSVDIIKGATKDLLKAKTDVLITEGFAQRVFGDKNPLGEILEFGNKEKKEVRAVIADPRESSSLKYDVIFNLDQELFGSTRGYNEVSYKMFDAVFLLNPGVSSAETEAKITEILKPYEGYNETLLNVQPFKDVYFDLKGDNDQFNHANINMIKLLSWIVIIILVLAVFNYINLTTALNSERHKEICIRKTTGARRETIFSQFLSESYLSCFIAMFLAVGFAIIISPLFKDLFGREVNIFEALQNPQILFAVILIFVVIGGLTGALPALAASKYNAIDLLQRKVLLKNSNVRGVFNTIQLTVTLSLIIALSIITKQINFVKTKDVGFNKEFLLEVRLQGKTNDRAAVIKENLLKYPDIMDVTATHGRPFAIYSSSSGSWKKDSVEYEIDNLSVMNSDTSFLSAFGLEIVKGRNFRLTDKGQNVCIINKKTYDYLQLDDIDESEVFGSKIVGVVKDFHFKDMHQELGFIQLKYDPDNLSNLNIRISGNDIPGTLQLIKNTLKEFEPNLNFEPRFYDEWINTMYRKEENQAKAIVIYAVIALILSSLGLLGLARFSAIRRTKEVGIRKVNGAKIREILVMLNSGFLKWIVIAFIIACPVTYYTMNKWLEDFAYKTNLSWWVFVLSGVLVLGISLLTVSWQSWRAATRNPVEALRYE</sequence>
<keyword evidence="5 6" id="KW-0472">Membrane</keyword>
<feature type="transmembrane region" description="Helical" evidence="6">
    <location>
        <begin position="324"/>
        <end position="344"/>
    </location>
</feature>
<dbReference type="PANTHER" id="PTHR30572">
    <property type="entry name" value="MEMBRANE COMPONENT OF TRANSPORTER-RELATED"/>
    <property type="match status" value="1"/>
</dbReference>
<evidence type="ECO:0000256" key="4">
    <source>
        <dbReference type="ARBA" id="ARBA00022989"/>
    </source>
</evidence>
<evidence type="ECO:0000259" key="8">
    <source>
        <dbReference type="Pfam" id="PF12704"/>
    </source>
</evidence>
<dbReference type="Proteomes" id="UP000428260">
    <property type="component" value="Chromosome"/>
</dbReference>
<dbReference type="InterPro" id="IPR003838">
    <property type="entry name" value="ABC3_permease_C"/>
</dbReference>
<accession>A0A6I6JNU9</accession>
<keyword evidence="10" id="KW-1185">Reference proteome</keyword>
<feature type="transmembrane region" description="Helical" evidence="6">
    <location>
        <begin position="271"/>
        <end position="290"/>
    </location>
</feature>
<protein>
    <submittedName>
        <fullName evidence="9">FtsX-like permease family protein</fullName>
    </submittedName>
</protein>
<dbReference type="InterPro" id="IPR050250">
    <property type="entry name" value="Macrolide_Exporter_MacB"/>
</dbReference>
<dbReference type="PANTHER" id="PTHR30572:SF18">
    <property type="entry name" value="ABC-TYPE MACROLIDE FAMILY EXPORT SYSTEM PERMEASE COMPONENT 2"/>
    <property type="match status" value="1"/>
</dbReference>
<keyword evidence="2" id="KW-1003">Cell membrane</keyword>
<dbReference type="EMBL" id="CP046401">
    <property type="protein sequence ID" value="QGY44646.1"/>
    <property type="molecule type" value="Genomic_DNA"/>
</dbReference>
<evidence type="ECO:0000259" key="7">
    <source>
        <dbReference type="Pfam" id="PF02687"/>
    </source>
</evidence>
<evidence type="ECO:0000256" key="3">
    <source>
        <dbReference type="ARBA" id="ARBA00022692"/>
    </source>
</evidence>
<dbReference type="RefSeq" id="WP_158867154.1">
    <property type="nucleotide sequence ID" value="NZ_CP046401.1"/>
</dbReference>
<feature type="transmembrane region" description="Helical" evidence="6">
    <location>
        <begin position="17"/>
        <end position="41"/>
    </location>
</feature>
<keyword evidence="4 6" id="KW-1133">Transmembrane helix</keyword>
<feature type="domain" description="ABC3 transporter permease C-terminal" evidence="7">
    <location>
        <begin position="275"/>
        <end position="391"/>
    </location>
</feature>
<keyword evidence="3 6" id="KW-0812">Transmembrane</keyword>
<organism evidence="9 10">
    <name type="scientific">Maribellus comscasis</name>
    <dbReference type="NCBI Taxonomy" id="2681766"/>
    <lineage>
        <taxon>Bacteria</taxon>
        <taxon>Pseudomonadati</taxon>
        <taxon>Bacteroidota</taxon>
        <taxon>Bacteroidia</taxon>
        <taxon>Marinilabiliales</taxon>
        <taxon>Prolixibacteraceae</taxon>
        <taxon>Maribellus</taxon>
    </lineage>
</organism>
<feature type="transmembrane region" description="Helical" evidence="6">
    <location>
        <begin position="409"/>
        <end position="429"/>
    </location>
</feature>
<evidence type="ECO:0000313" key="10">
    <source>
        <dbReference type="Proteomes" id="UP000428260"/>
    </source>
</evidence>
<feature type="transmembrane region" description="Helical" evidence="6">
    <location>
        <begin position="648"/>
        <end position="670"/>
    </location>
</feature>
<comment type="subcellular location">
    <subcellularLocation>
        <location evidence="1">Cell membrane</location>
        <topology evidence="1">Multi-pass membrane protein</topology>
    </subcellularLocation>
</comment>
<dbReference type="Pfam" id="PF12704">
    <property type="entry name" value="MacB_PCD"/>
    <property type="match status" value="1"/>
</dbReference>
<evidence type="ECO:0000256" key="5">
    <source>
        <dbReference type="ARBA" id="ARBA00023136"/>
    </source>
</evidence>
<reference evidence="9 10" key="1">
    <citation type="submission" date="2019-11" db="EMBL/GenBank/DDBJ databases">
        <authorList>
            <person name="Zheng R.K."/>
            <person name="Sun C.M."/>
        </authorList>
    </citation>
    <scope>NUCLEOTIDE SEQUENCE [LARGE SCALE GENOMIC DNA]</scope>
    <source>
        <strain evidence="9 10">WC007</strain>
    </source>
</reference>
<feature type="domain" description="MacB-like periplasmic core" evidence="8">
    <location>
        <begin position="21"/>
        <end position="229"/>
    </location>
</feature>
<evidence type="ECO:0000256" key="2">
    <source>
        <dbReference type="ARBA" id="ARBA00022475"/>
    </source>
</evidence>
<feature type="transmembrane region" description="Helical" evidence="6">
    <location>
        <begin position="364"/>
        <end position="388"/>
    </location>
</feature>
<dbReference type="Pfam" id="PF02687">
    <property type="entry name" value="FtsX"/>
    <property type="match status" value="2"/>
</dbReference>
<evidence type="ECO:0000256" key="6">
    <source>
        <dbReference type="SAM" id="Phobius"/>
    </source>
</evidence>
<feature type="domain" description="ABC3 transporter permease C-terminal" evidence="7">
    <location>
        <begin position="650"/>
        <end position="763"/>
    </location>
</feature>
<dbReference type="AlphaFoldDB" id="A0A6I6JNU9"/>
<dbReference type="GO" id="GO:0005886">
    <property type="term" value="C:plasma membrane"/>
    <property type="evidence" value="ECO:0007669"/>
    <property type="project" value="UniProtKB-SubCell"/>
</dbReference>
<evidence type="ECO:0000256" key="1">
    <source>
        <dbReference type="ARBA" id="ARBA00004651"/>
    </source>
</evidence>
<dbReference type="InterPro" id="IPR025857">
    <property type="entry name" value="MacB_PCD"/>
</dbReference>
<dbReference type="GO" id="GO:0022857">
    <property type="term" value="F:transmembrane transporter activity"/>
    <property type="evidence" value="ECO:0007669"/>
    <property type="project" value="TreeGrafter"/>
</dbReference>
<feature type="transmembrane region" description="Helical" evidence="6">
    <location>
        <begin position="731"/>
        <end position="751"/>
    </location>
</feature>